<comment type="caution">
    <text evidence="1">The sequence shown here is derived from an EMBL/GenBank/DDBJ whole genome shotgun (WGS) entry which is preliminary data.</text>
</comment>
<gene>
    <name evidence="1" type="ORF">COT04_02575</name>
</gene>
<dbReference type="EMBL" id="PEXA01000068">
    <property type="protein sequence ID" value="PIU32985.1"/>
    <property type="molecule type" value="Genomic_DNA"/>
</dbReference>
<protein>
    <submittedName>
        <fullName evidence="1">Lactamase</fullName>
    </submittedName>
</protein>
<dbReference type="InterPro" id="IPR036866">
    <property type="entry name" value="RibonucZ/Hydroxyglut_hydro"/>
</dbReference>
<organism evidence="1 2">
    <name type="scientific">Candidatus Shapirobacteria bacterium CG07_land_8_20_14_0_80_39_12</name>
    <dbReference type="NCBI Taxonomy" id="1974480"/>
    <lineage>
        <taxon>Bacteria</taxon>
        <taxon>Candidatus Shapironibacteriota</taxon>
    </lineage>
</organism>
<evidence type="ECO:0000313" key="1">
    <source>
        <dbReference type="EMBL" id="PIU32985.1"/>
    </source>
</evidence>
<dbReference type="Gene3D" id="3.60.15.10">
    <property type="entry name" value="Ribonuclease Z/Hydroxyacylglutathione hydrolase-like"/>
    <property type="match status" value="1"/>
</dbReference>
<dbReference type="PANTHER" id="PTHR39189:SF1">
    <property type="entry name" value="UPF0173 METAL-DEPENDENT HYDROLASE YTKL"/>
    <property type="match status" value="1"/>
</dbReference>
<sequence>MEIKYFGHSFFRLKSKEMVLITNPFDSSLGLKVPPQAADIVLFSSLAKIELNKIINKTVSREKLFVIDNPGEYEVGGIFVLGTAGEKTTFYVMTMDGLRLVFLGGLSGKLSDKQIEEFDGVDILFLPVGDKEKLLAAKQAVEIINQVEPKIIIPMSYQLPGLKLDLAPLTVFLKEIGQEQKAPLDKLLITKDKLPLEKEVVILNARN</sequence>
<reference evidence="2" key="1">
    <citation type="submission" date="2017-09" db="EMBL/GenBank/DDBJ databases">
        <title>Depth-based differentiation of microbial function through sediment-hosted aquifers and enrichment of novel symbionts in the deep terrestrial subsurface.</title>
        <authorList>
            <person name="Probst A.J."/>
            <person name="Ladd B."/>
            <person name="Jarett J.K."/>
            <person name="Geller-Mcgrath D.E."/>
            <person name="Sieber C.M.K."/>
            <person name="Emerson J.B."/>
            <person name="Anantharaman K."/>
            <person name="Thomas B.C."/>
            <person name="Malmstrom R."/>
            <person name="Stieglmeier M."/>
            <person name="Klingl A."/>
            <person name="Woyke T."/>
            <person name="Ryan C.M."/>
            <person name="Banfield J.F."/>
        </authorList>
    </citation>
    <scope>NUCLEOTIDE SEQUENCE [LARGE SCALE GENOMIC DNA]</scope>
</reference>
<dbReference type="Pfam" id="PF13483">
    <property type="entry name" value="Lactamase_B_3"/>
    <property type="match status" value="1"/>
</dbReference>
<dbReference type="SUPFAM" id="SSF56281">
    <property type="entry name" value="Metallo-hydrolase/oxidoreductase"/>
    <property type="match status" value="1"/>
</dbReference>
<dbReference type="AlphaFoldDB" id="A0A2M6YPB4"/>
<name>A0A2M6YPB4_9BACT</name>
<proteinExistence type="predicted"/>
<dbReference type="PANTHER" id="PTHR39189">
    <property type="entry name" value="UPF0173 METAL-DEPENDENT HYDROLASE YTKL"/>
    <property type="match status" value="1"/>
</dbReference>
<evidence type="ECO:0000313" key="2">
    <source>
        <dbReference type="Proteomes" id="UP000229559"/>
    </source>
</evidence>
<dbReference type="Proteomes" id="UP000229559">
    <property type="component" value="Unassembled WGS sequence"/>
</dbReference>
<accession>A0A2M6YPB4</accession>